<reference evidence="1 2" key="1">
    <citation type="submission" date="2018-03" db="EMBL/GenBank/DDBJ databases">
        <title>Genome sequencing of Simplicispira sp.</title>
        <authorList>
            <person name="Kim S.-J."/>
            <person name="Heo J."/>
            <person name="Kwon S.-W."/>
        </authorList>
    </citation>
    <scope>NUCLEOTIDE SEQUENCE [LARGE SCALE GENOMIC DNA]</scope>
    <source>
        <strain evidence="1 2">SC1-8</strain>
        <plasmid evidence="1 2">unnamed1</plasmid>
    </source>
</reference>
<gene>
    <name evidence="1" type="ORF">C6571_18825</name>
</gene>
<proteinExistence type="predicted"/>
<dbReference type="AlphaFoldDB" id="A0A2S0N5Q2"/>
<geneLocation type="plasmid" evidence="1 2">
    <name>unnamed1</name>
</geneLocation>
<name>A0A2S0N5Q2_9BURK</name>
<dbReference type="KEGG" id="simp:C6571_18825"/>
<keyword evidence="1" id="KW-0614">Plasmid</keyword>
<evidence type="ECO:0000313" key="2">
    <source>
        <dbReference type="Proteomes" id="UP000239326"/>
    </source>
</evidence>
<evidence type="ECO:0000313" key="1">
    <source>
        <dbReference type="EMBL" id="AVO43479.1"/>
    </source>
</evidence>
<dbReference type="Proteomes" id="UP000239326">
    <property type="component" value="Plasmid unnamed1"/>
</dbReference>
<sequence>MPKPRVKPPKVLYARTVAKILERELRCSDEGSFYWAQAAGSETPWGPPILEWPLTVDPVLKIQEGAHEGTHVIICGGHDSDGQPIGPLVEIKLLGCLNRVMTIDVPLINGALKSLDYDALLAKQA</sequence>
<keyword evidence="2" id="KW-1185">Reference proteome</keyword>
<protein>
    <submittedName>
        <fullName evidence="1">Uncharacterized protein</fullName>
    </submittedName>
</protein>
<dbReference type="EMBL" id="CP027670">
    <property type="protein sequence ID" value="AVO43479.1"/>
    <property type="molecule type" value="Genomic_DNA"/>
</dbReference>
<accession>A0A2S0N5Q2</accession>
<dbReference type="RefSeq" id="WP_106448427.1">
    <property type="nucleotide sequence ID" value="NZ_CP027670.1"/>
</dbReference>
<organism evidence="1 2">
    <name type="scientific">Simplicispira suum</name>
    <dbReference type="NCBI Taxonomy" id="2109915"/>
    <lineage>
        <taxon>Bacteria</taxon>
        <taxon>Pseudomonadati</taxon>
        <taxon>Pseudomonadota</taxon>
        <taxon>Betaproteobacteria</taxon>
        <taxon>Burkholderiales</taxon>
        <taxon>Comamonadaceae</taxon>
        <taxon>Simplicispira</taxon>
    </lineage>
</organism>